<dbReference type="InterPro" id="IPR036915">
    <property type="entry name" value="Cyclin-like_sf"/>
</dbReference>
<dbReference type="Gene3D" id="1.10.472.10">
    <property type="entry name" value="Cyclin-like"/>
    <property type="match status" value="1"/>
</dbReference>
<dbReference type="Proteomes" id="UP000242520">
    <property type="component" value="Unassembled WGS sequence"/>
</dbReference>
<protein>
    <submittedName>
        <fullName evidence="1">SEC-C motif-containing protein</fullName>
    </submittedName>
</protein>
<dbReference type="SUPFAM" id="SSF103642">
    <property type="entry name" value="Sec-C motif"/>
    <property type="match status" value="1"/>
</dbReference>
<evidence type="ECO:0000313" key="1">
    <source>
        <dbReference type="EMBL" id="SHH03329.1"/>
    </source>
</evidence>
<reference evidence="2" key="1">
    <citation type="submission" date="2016-11" db="EMBL/GenBank/DDBJ databases">
        <authorList>
            <person name="Varghese N."/>
            <person name="Submissions S."/>
        </authorList>
    </citation>
    <scope>NUCLEOTIDE SEQUENCE [LARGE SCALE GENOMIC DNA]</scope>
    <source>
        <strain evidence="2">DSM 15285</strain>
    </source>
</reference>
<dbReference type="Gene3D" id="3.10.450.50">
    <property type="match status" value="1"/>
</dbReference>
<dbReference type="SUPFAM" id="SSF47954">
    <property type="entry name" value="Cyclin-like"/>
    <property type="match status" value="1"/>
</dbReference>
<accession>A0A1M5PNZ4</accession>
<name>A0A1M5PNZ4_9FIRM</name>
<dbReference type="EMBL" id="FQXH01000006">
    <property type="protein sequence ID" value="SHH03329.1"/>
    <property type="molecule type" value="Genomic_DNA"/>
</dbReference>
<evidence type="ECO:0000313" key="2">
    <source>
        <dbReference type="Proteomes" id="UP000242520"/>
    </source>
</evidence>
<dbReference type="InterPro" id="IPR058292">
    <property type="entry name" value="DUF7986"/>
</dbReference>
<dbReference type="STRING" id="1123350.SAMN02744040_00602"/>
<dbReference type="InterPro" id="IPR004027">
    <property type="entry name" value="SEC_C_motif"/>
</dbReference>
<dbReference type="RefSeq" id="WP_072723455.1">
    <property type="nucleotide sequence ID" value="NZ_FQXH01000006.1"/>
</dbReference>
<organism evidence="1 2">
    <name type="scientific">Tepidibacter thalassicus DSM 15285</name>
    <dbReference type="NCBI Taxonomy" id="1123350"/>
    <lineage>
        <taxon>Bacteria</taxon>
        <taxon>Bacillati</taxon>
        <taxon>Bacillota</taxon>
        <taxon>Clostridia</taxon>
        <taxon>Peptostreptococcales</taxon>
        <taxon>Peptostreptococcaceae</taxon>
        <taxon>Tepidibacter</taxon>
    </lineage>
</organism>
<dbReference type="AlphaFoldDB" id="A0A1M5PNZ4"/>
<dbReference type="Pfam" id="PF25948">
    <property type="entry name" value="DUF7986"/>
    <property type="match status" value="1"/>
</dbReference>
<dbReference type="Pfam" id="PF02810">
    <property type="entry name" value="SEC-C"/>
    <property type="match status" value="1"/>
</dbReference>
<gene>
    <name evidence="1" type="ORF">SAMN02744040_00602</name>
</gene>
<keyword evidence="2" id="KW-1185">Reference proteome</keyword>
<proteinExistence type="predicted"/>
<sequence>MVGRNDLCPCGSGKKYKKCCLNKDKKNLILKQKMDFSQKYDMNITQKLYSYSRKERFYDEYLKAQERFYILKDDEINNKFLSFFNTYYLHDFITSTNKTMAILFYEENKNNLNVIEKNILREKIKSYISVYEIISIEEDKVVLKDLILNSETYVEDVNIFESLNVGELIIGRIAKVVEVNKFIDTILSISPKIKDVIIKDINNMYEKSKSIYKDMITFLIYNTNIFYKYIQQLIEPKVGEYLKSNKKDGNVDKSEKVKENSDNSCSVEELVKGNIEDEYLEVALTVWREYKNSNEKIKGNENGWASALEYYAKKEKGASVTQGEIAKKYKVSPSTLGKRYKEIKSISN</sequence>